<dbReference type="Proteomes" id="UP001166286">
    <property type="component" value="Unassembled WGS sequence"/>
</dbReference>
<sequence length="110" mass="12556">MASTQLQFGHQSYSQRELEIVCALSYWLGKSDETIGTILGAKRYGIGGRPIPCAGLFAFLQRNSHAVYRRVTNDGARWEPEARRIYQDWMGSVSQMAQSLNRRGQLYNRI</sequence>
<reference evidence="1" key="1">
    <citation type="submission" date="2023-03" db="EMBL/GenBank/DDBJ databases">
        <title>Complete genome of Cladonia borealis.</title>
        <authorList>
            <person name="Park H."/>
        </authorList>
    </citation>
    <scope>NUCLEOTIDE SEQUENCE</scope>
    <source>
        <strain evidence="1">ANT050790</strain>
    </source>
</reference>
<evidence type="ECO:0000313" key="2">
    <source>
        <dbReference type="Proteomes" id="UP001166286"/>
    </source>
</evidence>
<organism evidence="1 2">
    <name type="scientific">Cladonia borealis</name>
    <dbReference type="NCBI Taxonomy" id="184061"/>
    <lineage>
        <taxon>Eukaryota</taxon>
        <taxon>Fungi</taxon>
        <taxon>Dikarya</taxon>
        <taxon>Ascomycota</taxon>
        <taxon>Pezizomycotina</taxon>
        <taxon>Lecanoromycetes</taxon>
        <taxon>OSLEUM clade</taxon>
        <taxon>Lecanoromycetidae</taxon>
        <taxon>Lecanorales</taxon>
        <taxon>Lecanorineae</taxon>
        <taxon>Cladoniaceae</taxon>
        <taxon>Cladonia</taxon>
    </lineage>
</organism>
<accession>A0AA39V6S1</accession>
<dbReference type="EMBL" id="JAFEKC020000020">
    <property type="protein sequence ID" value="KAK0508680.1"/>
    <property type="molecule type" value="Genomic_DNA"/>
</dbReference>
<name>A0AA39V6S1_9LECA</name>
<protein>
    <submittedName>
        <fullName evidence="1">Uncharacterized protein</fullName>
    </submittedName>
</protein>
<evidence type="ECO:0000313" key="1">
    <source>
        <dbReference type="EMBL" id="KAK0508680.1"/>
    </source>
</evidence>
<comment type="caution">
    <text evidence="1">The sequence shown here is derived from an EMBL/GenBank/DDBJ whole genome shotgun (WGS) entry which is preliminary data.</text>
</comment>
<dbReference type="AlphaFoldDB" id="A0AA39V6S1"/>
<gene>
    <name evidence="1" type="ORF">JMJ35_008956</name>
</gene>
<keyword evidence="2" id="KW-1185">Reference proteome</keyword>
<proteinExistence type="predicted"/>